<evidence type="ECO:0000313" key="10">
    <source>
        <dbReference type="EMBL" id="MBN9644359.1"/>
    </source>
</evidence>
<feature type="transmembrane region" description="Helical" evidence="9">
    <location>
        <begin position="161"/>
        <end position="182"/>
    </location>
</feature>
<dbReference type="EMBL" id="JAFLEQ010000011">
    <property type="protein sequence ID" value="MBN9644359.1"/>
    <property type="molecule type" value="Genomic_DNA"/>
</dbReference>
<feature type="region of interest" description="Disordered" evidence="8">
    <location>
        <begin position="468"/>
        <end position="511"/>
    </location>
</feature>
<evidence type="ECO:0000313" key="11">
    <source>
        <dbReference type="Proteomes" id="UP000664332"/>
    </source>
</evidence>
<feature type="transmembrane region" description="Helical" evidence="9">
    <location>
        <begin position="402"/>
        <end position="421"/>
    </location>
</feature>
<evidence type="ECO:0000256" key="8">
    <source>
        <dbReference type="SAM" id="MobiDB-lite"/>
    </source>
</evidence>
<keyword evidence="11" id="KW-1185">Reference proteome</keyword>
<evidence type="ECO:0000256" key="9">
    <source>
        <dbReference type="SAM" id="Phobius"/>
    </source>
</evidence>
<evidence type="ECO:0000256" key="4">
    <source>
        <dbReference type="ARBA" id="ARBA00022692"/>
    </source>
</evidence>
<keyword evidence="4 9" id="KW-0812">Transmembrane</keyword>
<dbReference type="InterPro" id="IPR018584">
    <property type="entry name" value="GT87"/>
</dbReference>
<proteinExistence type="inferred from homology"/>
<evidence type="ECO:0000256" key="2">
    <source>
        <dbReference type="ARBA" id="ARBA00022475"/>
    </source>
</evidence>
<gene>
    <name evidence="10" type="ORF">JZY06_07015</name>
</gene>
<comment type="subcellular location">
    <subcellularLocation>
        <location evidence="1">Cell membrane</location>
        <topology evidence="1">Multi-pass membrane protein</topology>
    </subcellularLocation>
</comment>
<reference evidence="10" key="1">
    <citation type="submission" date="2021-03" db="EMBL/GenBank/DDBJ databases">
        <authorList>
            <person name="Sun Q."/>
        </authorList>
    </citation>
    <scope>NUCLEOTIDE SEQUENCE</scope>
    <source>
        <strain evidence="10">CCM 8862</strain>
    </source>
</reference>
<keyword evidence="2" id="KW-1003">Cell membrane</keyword>
<feature type="transmembrane region" description="Helical" evidence="9">
    <location>
        <begin position="332"/>
        <end position="352"/>
    </location>
</feature>
<keyword evidence="5 9" id="KW-1133">Transmembrane helix</keyword>
<comment type="caution">
    <text evidence="10">The sequence shown here is derived from an EMBL/GenBank/DDBJ whole genome shotgun (WGS) entry which is preliminary data.</text>
</comment>
<accession>A0A939ITY9</accession>
<keyword evidence="3" id="KW-0808">Transferase</keyword>
<evidence type="ECO:0000256" key="1">
    <source>
        <dbReference type="ARBA" id="ARBA00004651"/>
    </source>
</evidence>
<dbReference type="AlphaFoldDB" id="A0A939ITY9"/>
<feature type="transmembrane region" description="Helical" evidence="9">
    <location>
        <begin position="127"/>
        <end position="149"/>
    </location>
</feature>
<feature type="transmembrane region" description="Helical" evidence="9">
    <location>
        <begin position="194"/>
        <end position="226"/>
    </location>
</feature>
<evidence type="ECO:0000256" key="6">
    <source>
        <dbReference type="ARBA" id="ARBA00023136"/>
    </source>
</evidence>
<evidence type="ECO:0000256" key="7">
    <source>
        <dbReference type="ARBA" id="ARBA00024033"/>
    </source>
</evidence>
<comment type="similarity">
    <text evidence="7">Belongs to the glycosyltransferase 87 family.</text>
</comment>
<dbReference type="Pfam" id="PF09594">
    <property type="entry name" value="GT87"/>
    <property type="match status" value="1"/>
</dbReference>
<dbReference type="RefSeq" id="WP_207278845.1">
    <property type="nucleotide sequence ID" value="NZ_JAFLEQ010000011.1"/>
</dbReference>
<keyword evidence="6 9" id="KW-0472">Membrane</keyword>
<feature type="transmembrane region" description="Helical" evidence="9">
    <location>
        <begin position="364"/>
        <end position="382"/>
    </location>
</feature>
<dbReference type="InterPro" id="IPR016570">
    <property type="entry name" value="UCP010361"/>
</dbReference>
<feature type="transmembrane region" description="Helical" evidence="9">
    <location>
        <begin position="232"/>
        <end position="257"/>
    </location>
</feature>
<sequence length="511" mass="54623">MPTAQTNPGDHAPAVARDHTGGEVTRFLGGPAGKLASPVTRGLPGITATLLLVAGFFLLLGFATKANCLSSAPGDGTFSINWSGHRQYISFCYNDIVPLYGLEGFSDGAVPYRYSWESDGQIRYTEYPVATGFFMWLTAAITRAIYPLIHATGFIPLAPAAVFFIVNAVLLSGLWLGTIVLLRRLAGPRPWDVLLAAACPIVIMHAFTNWDMLPIFFAVLAVAAAARGSSTAAGVAIGVGTAFKLWPLFLLGAYLTLAVRHKTFRPFSLMLAGASASWVAINLPVYLAWPDGWMEFWRMNSTRGAEWSTVYALINRLTGYDTFHTADSGPGLLNSISMVAFILCCAAILALGTGARYRPRVAQLIFLILVAFVLTNKVYSPQYSMWLVPFAVLAVGNRPKLVVSWMLADMMLWPILCWTMLGADNKALPDPFLNTIVTLRGVLLVALAVVVVRTIMGKHDDPLAGADGTTDPLAGDFAPPSPRVAGHPAGDQPASGNNCEGAAAPGKDTCA</sequence>
<evidence type="ECO:0000256" key="3">
    <source>
        <dbReference type="ARBA" id="ARBA00022679"/>
    </source>
</evidence>
<evidence type="ECO:0000256" key="5">
    <source>
        <dbReference type="ARBA" id="ARBA00022989"/>
    </source>
</evidence>
<dbReference type="Proteomes" id="UP000664332">
    <property type="component" value="Unassembled WGS sequence"/>
</dbReference>
<dbReference type="GO" id="GO:0005886">
    <property type="term" value="C:plasma membrane"/>
    <property type="evidence" value="ECO:0007669"/>
    <property type="project" value="UniProtKB-SubCell"/>
</dbReference>
<dbReference type="GO" id="GO:0016758">
    <property type="term" value="F:hexosyltransferase activity"/>
    <property type="evidence" value="ECO:0007669"/>
    <property type="project" value="InterPro"/>
</dbReference>
<organism evidence="10 11">
    <name type="scientific">Corynebacterium mendelii</name>
    <dbReference type="NCBI Taxonomy" id="2765362"/>
    <lineage>
        <taxon>Bacteria</taxon>
        <taxon>Bacillati</taxon>
        <taxon>Actinomycetota</taxon>
        <taxon>Actinomycetes</taxon>
        <taxon>Mycobacteriales</taxon>
        <taxon>Corynebacteriaceae</taxon>
        <taxon>Corynebacterium</taxon>
    </lineage>
</organism>
<feature type="transmembrane region" description="Helical" evidence="9">
    <location>
        <begin position="269"/>
        <end position="289"/>
    </location>
</feature>
<feature type="transmembrane region" description="Helical" evidence="9">
    <location>
        <begin position="43"/>
        <end position="63"/>
    </location>
</feature>
<protein>
    <submittedName>
        <fullName evidence="10">DUF2029 domain-containing protein</fullName>
    </submittedName>
</protein>
<name>A0A939ITY9_9CORY</name>
<feature type="transmembrane region" description="Helical" evidence="9">
    <location>
        <begin position="433"/>
        <end position="456"/>
    </location>
</feature>
<dbReference type="PIRSF" id="PIRSF010361">
    <property type="entry name" value="UCP010361"/>
    <property type="match status" value="1"/>
</dbReference>